<dbReference type="InterPro" id="IPR001901">
    <property type="entry name" value="Translocase_SecE/Sec61-g"/>
</dbReference>
<evidence type="ECO:0000256" key="7">
    <source>
        <dbReference type="ARBA" id="ARBA00023010"/>
    </source>
</evidence>
<dbReference type="GO" id="GO:0009306">
    <property type="term" value="P:protein secretion"/>
    <property type="evidence" value="ECO:0007669"/>
    <property type="project" value="UniProtKB-UniRule"/>
</dbReference>
<keyword evidence="12" id="KW-1185">Reference proteome</keyword>
<dbReference type="PANTHER" id="PTHR33910">
    <property type="entry name" value="PROTEIN TRANSLOCASE SUBUNIT SECE"/>
    <property type="match status" value="1"/>
</dbReference>
<evidence type="ECO:0000256" key="6">
    <source>
        <dbReference type="ARBA" id="ARBA00022989"/>
    </source>
</evidence>
<dbReference type="Pfam" id="PF00584">
    <property type="entry name" value="SecE"/>
    <property type="match status" value="1"/>
</dbReference>
<evidence type="ECO:0000256" key="9">
    <source>
        <dbReference type="HAMAP-Rule" id="MF_00422"/>
    </source>
</evidence>
<comment type="caution">
    <text evidence="11">The sequence shown here is derived from an EMBL/GenBank/DDBJ whole genome shotgun (WGS) entry which is preliminary data.</text>
</comment>
<dbReference type="RefSeq" id="WP_304545752.1">
    <property type="nucleotide sequence ID" value="NZ_JARPTC010000039.1"/>
</dbReference>
<keyword evidence="5 9" id="KW-0653">Protein transport</keyword>
<keyword evidence="3 9" id="KW-1003">Cell membrane</keyword>
<reference evidence="11" key="2">
    <citation type="submission" date="2023-03" db="EMBL/GenBank/DDBJ databases">
        <authorList>
            <person name="Zhang Z."/>
        </authorList>
    </citation>
    <scope>NUCLEOTIDE SEQUENCE</scope>
    <source>
        <strain evidence="11">DSA</strain>
    </source>
</reference>
<comment type="subcellular location">
    <subcellularLocation>
        <location evidence="9">Cell membrane</location>
        <topology evidence="9">Single-pass membrane protein</topology>
    </subcellularLocation>
    <subcellularLocation>
        <location evidence="1">Membrane</location>
    </subcellularLocation>
</comment>
<evidence type="ECO:0000256" key="2">
    <source>
        <dbReference type="ARBA" id="ARBA00022448"/>
    </source>
</evidence>
<keyword evidence="4 9" id="KW-0812">Transmembrane</keyword>
<gene>
    <name evidence="9 11" type="primary">secE</name>
    <name evidence="11" type="ORF">P6N53_18290</name>
</gene>
<proteinExistence type="inferred from homology"/>
<evidence type="ECO:0000256" key="8">
    <source>
        <dbReference type="ARBA" id="ARBA00023136"/>
    </source>
</evidence>
<dbReference type="Gene3D" id="1.20.5.1030">
    <property type="entry name" value="Preprotein translocase secy subunit"/>
    <property type="match status" value="1"/>
</dbReference>
<feature type="compositionally biased region" description="Basic and acidic residues" evidence="10">
    <location>
        <begin position="27"/>
        <end position="38"/>
    </location>
</feature>
<keyword evidence="7 9" id="KW-0811">Translocation</keyword>
<dbReference type="InterPro" id="IPR005807">
    <property type="entry name" value="SecE_bac"/>
</dbReference>
<name>A0AAW7ZK55_9FIRM</name>
<comment type="function">
    <text evidence="9">Essential subunit of the Sec protein translocation channel SecYEG. Clamps together the 2 halves of SecY. May contact the channel plug during translocation.</text>
</comment>
<organism evidence="11 12">
    <name type="scientific">Desulforamulus aquiferis</name>
    <dbReference type="NCBI Taxonomy" id="1397668"/>
    <lineage>
        <taxon>Bacteria</taxon>
        <taxon>Bacillati</taxon>
        <taxon>Bacillota</taxon>
        <taxon>Clostridia</taxon>
        <taxon>Eubacteriales</taxon>
        <taxon>Peptococcaceae</taxon>
        <taxon>Desulforamulus</taxon>
    </lineage>
</organism>
<dbReference type="HAMAP" id="MF_00422">
    <property type="entry name" value="SecE"/>
    <property type="match status" value="1"/>
</dbReference>
<dbReference type="EMBL" id="JARPTC010000039">
    <property type="protein sequence ID" value="MDO7789164.1"/>
    <property type="molecule type" value="Genomic_DNA"/>
</dbReference>
<evidence type="ECO:0000256" key="10">
    <source>
        <dbReference type="SAM" id="MobiDB-lite"/>
    </source>
</evidence>
<dbReference type="GO" id="GO:0043952">
    <property type="term" value="P:protein transport by the Sec complex"/>
    <property type="evidence" value="ECO:0007669"/>
    <property type="project" value="UniProtKB-UniRule"/>
</dbReference>
<dbReference type="GO" id="GO:0065002">
    <property type="term" value="P:intracellular protein transmembrane transport"/>
    <property type="evidence" value="ECO:0007669"/>
    <property type="project" value="UniProtKB-UniRule"/>
</dbReference>
<feature type="transmembrane region" description="Helical" evidence="9">
    <location>
        <begin position="82"/>
        <end position="103"/>
    </location>
</feature>
<sequence length="116" mass="12551">MAVQKKQVKRDSAAKEIAATKETSGAENKKEVAPKEAAKPLAKSQVKVQRATFSERTGGIKKYLRGVQNELKKVHWPTRKEVITYTAVVFAAVTAVAAVIWVLDSILSLGVGAIMS</sequence>
<dbReference type="GO" id="GO:0008320">
    <property type="term" value="F:protein transmembrane transporter activity"/>
    <property type="evidence" value="ECO:0007669"/>
    <property type="project" value="UniProtKB-UniRule"/>
</dbReference>
<accession>A0AAW7ZK55</accession>
<evidence type="ECO:0000256" key="1">
    <source>
        <dbReference type="ARBA" id="ARBA00004370"/>
    </source>
</evidence>
<evidence type="ECO:0000256" key="4">
    <source>
        <dbReference type="ARBA" id="ARBA00022692"/>
    </source>
</evidence>
<dbReference type="NCBIfam" id="TIGR00964">
    <property type="entry name" value="secE_bact"/>
    <property type="match status" value="1"/>
</dbReference>
<dbReference type="Proteomes" id="UP001172911">
    <property type="component" value="Unassembled WGS sequence"/>
</dbReference>
<protein>
    <recommendedName>
        <fullName evidence="9">Protein translocase subunit SecE</fullName>
    </recommendedName>
</protein>
<comment type="subunit">
    <text evidence="9">Component of the Sec protein translocase complex. Heterotrimer consisting of SecY, SecE and SecG subunits. The heterotrimers can form oligomers, although 1 heterotrimer is thought to be able to translocate proteins. Interacts with the ribosome. Interacts with SecDF, and other proteins may be involved. Interacts with SecA.</text>
</comment>
<dbReference type="GO" id="GO:0005886">
    <property type="term" value="C:plasma membrane"/>
    <property type="evidence" value="ECO:0007669"/>
    <property type="project" value="UniProtKB-SubCell"/>
</dbReference>
<evidence type="ECO:0000256" key="5">
    <source>
        <dbReference type="ARBA" id="ARBA00022927"/>
    </source>
</evidence>
<dbReference type="InterPro" id="IPR038379">
    <property type="entry name" value="SecE_sf"/>
</dbReference>
<dbReference type="PANTHER" id="PTHR33910:SF1">
    <property type="entry name" value="PROTEIN TRANSLOCASE SUBUNIT SECE"/>
    <property type="match status" value="1"/>
</dbReference>
<feature type="region of interest" description="Disordered" evidence="10">
    <location>
        <begin position="1"/>
        <end position="43"/>
    </location>
</feature>
<keyword evidence="8 9" id="KW-0472">Membrane</keyword>
<comment type="similarity">
    <text evidence="9">Belongs to the SecE/SEC61-gamma family.</text>
</comment>
<keyword evidence="2 9" id="KW-0813">Transport</keyword>
<evidence type="ECO:0000313" key="12">
    <source>
        <dbReference type="Proteomes" id="UP001172911"/>
    </source>
</evidence>
<evidence type="ECO:0000313" key="11">
    <source>
        <dbReference type="EMBL" id="MDO7789164.1"/>
    </source>
</evidence>
<dbReference type="AlphaFoldDB" id="A0AAW7ZK55"/>
<keyword evidence="6 9" id="KW-1133">Transmembrane helix</keyword>
<reference evidence="11" key="1">
    <citation type="journal article" date="2023" name="J. Hazard. Mater.">
        <title>Anaerobic biodegradation of pyrene and benzo[a]pyrene by a new sulfate-reducing Desulforamulus aquiferis strain DSA.</title>
        <authorList>
            <person name="Zhang Z."/>
            <person name="Sun J."/>
            <person name="Gong X."/>
            <person name="Wang C."/>
            <person name="Wang H."/>
        </authorList>
    </citation>
    <scope>NUCLEOTIDE SEQUENCE</scope>
    <source>
        <strain evidence="11">DSA</strain>
    </source>
</reference>
<evidence type="ECO:0000256" key="3">
    <source>
        <dbReference type="ARBA" id="ARBA00022475"/>
    </source>
</evidence>
<dbReference type="GO" id="GO:0006605">
    <property type="term" value="P:protein targeting"/>
    <property type="evidence" value="ECO:0007669"/>
    <property type="project" value="UniProtKB-UniRule"/>
</dbReference>